<evidence type="ECO:0000256" key="2">
    <source>
        <dbReference type="SAM" id="MobiDB-lite"/>
    </source>
</evidence>
<evidence type="ECO:0000313" key="4">
    <source>
        <dbReference type="Proteomes" id="UP001295740"/>
    </source>
</evidence>
<reference evidence="3" key="1">
    <citation type="submission" date="2023-10" db="EMBL/GenBank/DDBJ databases">
        <authorList>
            <person name="Hackl T."/>
        </authorList>
    </citation>
    <scope>NUCLEOTIDE SEQUENCE</scope>
</reference>
<feature type="coiled-coil region" evidence="1">
    <location>
        <begin position="78"/>
        <end position="113"/>
    </location>
</feature>
<keyword evidence="4" id="KW-1185">Reference proteome</keyword>
<name>A0AAI8YDX5_9PEZI</name>
<gene>
    <name evidence="3" type="ORF">KHLLAP_LOCUS1635</name>
</gene>
<keyword evidence="1" id="KW-0175">Coiled coil</keyword>
<sequence length="143" mass="16151">MWTGEEQLDHEQGVNTHSHINGVLVPMRLAGPSSSDNSFETSDSDSDASIPAVLPEKKAKTTQAKTQAGDGSQELDWVKETRQTIQAMEAEFRDVLKAEQERHQTQINTLKAEHEQELRVQREKYETRMDDLISIMKSVGRSN</sequence>
<dbReference type="Proteomes" id="UP001295740">
    <property type="component" value="Unassembled WGS sequence"/>
</dbReference>
<accession>A0AAI8YDX5</accession>
<dbReference type="EMBL" id="CAUWAG010000003">
    <property type="protein sequence ID" value="CAJ2501167.1"/>
    <property type="molecule type" value="Genomic_DNA"/>
</dbReference>
<organism evidence="3 4">
    <name type="scientific">Anthostomella pinea</name>
    <dbReference type="NCBI Taxonomy" id="933095"/>
    <lineage>
        <taxon>Eukaryota</taxon>
        <taxon>Fungi</taxon>
        <taxon>Dikarya</taxon>
        <taxon>Ascomycota</taxon>
        <taxon>Pezizomycotina</taxon>
        <taxon>Sordariomycetes</taxon>
        <taxon>Xylariomycetidae</taxon>
        <taxon>Xylariales</taxon>
        <taxon>Xylariaceae</taxon>
        <taxon>Anthostomella</taxon>
    </lineage>
</organism>
<evidence type="ECO:0000313" key="3">
    <source>
        <dbReference type="EMBL" id="CAJ2501167.1"/>
    </source>
</evidence>
<feature type="region of interest" description="Disordered" evidence="2">
    <location>
        <begin position="1"/>
        <end position="73"/>
    </location>
</feature>
<protein>
    <submittedName>
        <fullName evidence="3">Uu.00g040200.m01.CDS01</fullName>
    </submittedName>
</protein>
<proteinExistence type="predicted"/>
<evidence type="ECO:0000256" key="1">
    <source>
        <dbReference type="SAM" id="Coils"/>
    </source>
</evidence>
<comment type="caution">
    <text evidence="3">The sequence shown here is derived from an EMBL/GenBank/DDBJ whole genome shotgun (WGS) entry which is preliminary data.</text>
</comment>
<dbReference type="AlphaFoldDB" id="A0AAI8YDX5"/>